<protein>
    <submittedName>
        <fullName evidence="2">Pyridoxamine 5'-phosphate oxidase family protein</fullName>
    </submittedName>
</protein>
<dbReference type="InterPro" id="IPR012349">
    <property type="entry name" value="Split_barrel_FMN-bd"/>
</dbReference>
<gene>
    <name evidence="2" type="ORF">Q0590_03085</name>
</gene>
<proteinExistence type="predicted"/>
<evidence type="ECO:0000313" key="3">
    <source>
        <dbReference type="Proteomes" id="UP001168528"/>
    </source>
</evidence>
<dbReference type="EMBL" id="JAUKPO010000001">
    <property type="protein sequence ID" value="MDO1445216.1"/>
    <property type="molecule type" value="Genomic_DNA"/>
</dbReference>
<reference evidence="2" key="1">
    <citation type="submission" date="2023-07" db="EMBL/GenBank/DDBJ databases">
        <title>The genome sequence of Rhodocytophaga aerolata KACC 12507.</title>
        <authorList>
            <person name="Zhang X."/>
        </authorList>
    </citation>
    <scope>NUCLEOTIDE SEQUENCE</scope>
    <source>
        <strain evidence="2">KACC 12507</strain>
    </source>
</reference>
<dbReference type="Pfam" id="PF16242">
    <property type="entry name" value="Pyrid_ox_like"/>
    <property type="match status" value="1"/>
</dbReference>
<dbReference type="Proteomes" id="UP001168528">
    <property type="component" value="Unassembled WGS sequence"/>
</dbReference>
<dbReference type="SUPFAM" id="SSF50475">
    <property type="entry name" value="FMN-binding split barrel"/>
    <property type="match status" value="1"/>
</dbReference>
<organism evidence="2 3">
    <name type="scientific">Rhodocytophaga aerolata</name>
    <dbReference type="NCBI Taxonomy" id="455078"/>
    <lineage>
        <taxon>Bacteria</taxon>
        <taxon>Pseudomonadati</taxon>
        <taxon>Bacteroidota</taxon>
        <taxon>Cytophagia</taxon>
        <taxon>Cytophagales</taxon>
        <taxon>Rhodocytophagaceae</taxon>
        <taxon>Rhodocytophaga</taxon>
    </lineage>
</organism>
<keyword evidence="3" id="KW-1185">Reference proteome</keyword>
<dbReference type="RefSeq" id="WP_302036006.1">
    <property type="nucleotide sequence ID" value="NZ_JAUKPO010000001.1"/>
</dbReference>
<dbReference type="InterPro" id="IPR038725">
    <property type="entry name" value="YdaG_split_barrel_FMN-bd"/>
</dbReference>
<feature type="domain" description="General stress protein FMN-binding split barrel" evidence="1">
    <location>
        <begin position="9"/>
        <end position="154"/>
    </location>
</feature>
<dbReference type="InterPro" id="IPR052917">
    <property type="entry name" value="Stress-Dev_Protein"/>
</dbReference>
<dbReference type="PANTHER" id="PTHR34818:SF1">
    <property type="entry name" value="PROTEIN BLI-3"/>
    <property type="match status" value="1"/>
</dbReference>
<evidence type="ECO:0000259" key="1">
    <source>
        <dbReference type="Pfam" id="PF16242"/>
    </source>
</evidence>
<dbReference type="Gene3D" id="2.30.110.10">
    <property type="entry name" value="Electron Transport, Fmn-binding Protein, Chain A"/>
    <property type="match status" value="1"/>
</dbReference>
<sequence length="171" mass="19067">MKTITTEEALRQIYAKINGIKYAMLTSVGQDGLLRSRPIASTEAEQNGELWFFVYDDSDKANEVARHSQVNLSYSDNAGTHVSISGIARIVQDRQRMERLWNPLFRAWFPKALDEPGIALLCVTIEESEFWDTTSSKVGQLFQMAKSILTGSQANPAEHKEIKLGTATGNS</sequence>
<comment type="caution">
    <text evidence="2">The sequence shown here is derived from an EMBL/GenBank/DDBJ whole genome shotgun (WGS) entry which is preliminary data.</text>
</comment>
<accession>A0ABT8QZE2</accession>
<name>A0ABT8QZE2_9BACT</name>
<dbReference type="PANTHER" id="PTHR34818">
    <property type="entry name" value="PROTEIN BLI-3"/>
    <property type="match status" value="1"/>
</dbReference>
<evidence type="ECO:0000313" key="2">
    <source>
        <dbReference type="EMBL" id="MDO1445216.1"/>
    </source>
</evidence>